<dbReference type="CDD" id="cd19071">
    <property type="entry name" value="AKR_AKR1-5-like"/>
    <property type="match status" value="1"/>
</dbReference>
<dbReference type="InterPro" id="IPR020471">
    <property type="entry name" value="AKR"/>
</dbReference>
<dbReference type="InterPro" id="IPR018170">
    <property type="entry name" value="Aldo/ket_reductase_CS"/>
</dbReference>
<keyword evidence="3 8" id="KW-0560">Oxidoreductase</keyword>
<organism evidence="8 9">
    <name type="scientific">Catenuloplanes indicus</name>
    <dbReference type="NCBI Taxonomy" id="137267"/>
    <lineage>
        <taxon>Bacteria</taxon>
        <taxon>Bacillati</taxon>
        <taxon>Actinomycetota</taxon>
        <taxon>Actinomycetes</taxon>
        <taxon>Micromonosporales</taxon>
        <taxon>Micromonosporaceae</taxon>
        <taxon>Catenuloplanes</taxon>
    </lineage>
</organism>
<feature type="binding site" evidence="5">
    <location>
        <position position="99"/>
    </location>
    <ligand>
        <name>substrate</name>
    </ligand>
</feature>
<dbReference type="EC" id="1.1.1.346" evidence="8"/>
<dbReference type="InterPro" id="IPR023210">
    <property type="entry name" value="NADP_OxRdtase_dom"/>
</dbReference>
<feature type="site" description="Lowers pKa of active site Tyr" evidence="6">
    <location>
        <position position="66"/>
    </location>
</feature>
<dbReference type="EMBL" id="JAUSUZ010000001">
    <property type="protein sequence ID" value="MDQ0365293.1"/>
    <property type="molecule type" value="Genomic_DNA"/>
</dbReference>
<dbReference type="Proteomes" id="UP001240236">
    <property type="component" value="Unassembled WGS sequence"/>
</dbReference>
<gene>
    <name evidence="8" type="ORF">J2S42_001962</name>
</gene>
<evidence type="ECO:0000256" key="5">
    <source>
        <dbReference type="PIRSR" id="PIRSR000097-2"/>
    </source>
</evidence>
<dbReference type="Pfam" id="PF00248">
    <property type="entry name" value="Aldo_ket_red"/>
    <property type="match status" value="1"/>
</dbReference>
<dbReference type="AlphaFoldDB" id="A0AAE3VW47"/>
<comment type="caution">
    <text evidence="8">The sequence shown here is derived from an EMBL/GenBank/DDBJ whole genome shotgun (WGS) entry which is preliminary data.</text>
</comment>
<evidence type="ECO:0000313" key="8">
    <source>
        <dbReference type="EMBL" id="MDQ0365293.1"/>
    </source>
</evidence>
<keyword evidence="9" id="KW-1185">Reference proteome</keyword>
<reference evidence="8 9" key="1">
    <citation type="submission" date="2023-07" db="EMBL/GenBank/DDBJ databases">
        <title>Sequencing the genomes of 1000 actinobacteria strains.</title>
        <authorList>
            <person name="Klenk H.-P."/>
        </authorList>
    </citation>
    <scope>NUCLEOTIDE SEQUENCE [LARGE SCALE GENOMIC DNA]</scope>
    <source>
        <strain evidence="8 9">DSM 44709</strain>
    </source>
</reference>
<name>A0AAE3VW47_9ACTN</name>
<dbReference type="PANTHER" id="PTHR43827">
    <property type="entry name" value="2,5-DIKETO-D-GLUCONIC ACID REDUCTASE"/>
    <property type="match status" value="1"/>
</dbReference>
<evidence type="ECO:0000256" key="4">
    <source>
        <dbReference type="PIRSR" id="PIRSR000097-1"/>
    </source>
</evidence>
<dbReference type="PROSITE" id="PS00798">
    <property type="entry name" value="ALDOKETO_REDUCTASE_1"/>
    <property type="match status" value="1"/>
</dbReference>
<dbReference type="PROSITE" id="PS00063">
    <property type="entry name" value="ALDOKETO_REDUCTASE_3"/>
    <property type="match status" value="1"/>
</dbReference>
<evidence type="ECO:0000256" key="6">
    <source>
        <dbReference type="PIRSR" id="PIRSR000097-3"/>
    </source>
</evidence>
<protein>
    <submittedName>
        <fullName evidence="8">2,5-diketo-D-gluconate reductase A</fullName>
        <ecNumber evidence="8">1.1.1.346</ecNumber>
    </submittedName>
</protein>
<dbReference type="PIRSF" id="PIRSF000097">
    <property type="entry name" value="AKR"/>
    <property type="match status" value="1"/>
</dbReference>
<evidence type="ECO:0000256" key="2">
    <source>
        <dbReference type="ARBA" id="ARBA00022857"/>
    </source>
</evidence>
<evidence type="ECO:0000256" key="3">
    <source>
        <dbReference type="ARBA" id="ARBA00023002"/>
    </source>
</evidence>
<accession>A0AAE3VW47</accession>
<evidence type="ECO:0000259" key="7">
    <source>
        <dbReference type="Pfam" id="PF00248"/>
    </source>
</evidence>
<feature type="domain" description="NADP-dependent oxidoreductase" evidence="7">
    <location>
        <begin position="14"/>
        <end position="250"/>
    </location>
</feature>
<dbReference type="PRINTS" id="PR00069">
    <property type="entry name" value="ALDKETRDTASE"/>
</dbReference>
<dbReference type="SUPFAM" id="SSF51430">
    <property type="entry name" value="NAD(P)-linked oxidoreductase"/>
    <property type="match status" value="1"/>
</dbReference>
<dbReference type="PANTHER" id="PTHR43827:SF3">
    <property type="entry name" value="NADP-DEPENDENT OXIDOREDUCTASE DOMAIN-CONTAINING PROTEIN"/>
    <property type="match status" value="1"/>
</dbReference>
<dbReference type="Gene3D" id="3.20.20.100">
    <property type="entry name" value="NADP-dependent oxidoreductase domain"/>
    <property type="match status" value="1"/>
</dbReference>
<dbReference type="RefSeq" id="WP_307237730.1">
    <property type="nucleotide sequence ID" value="NZ_JAUSUZ010000001.1"/>
</dbReference>
<feature type="active site" description="Proton donor" evidence="4">
    <location>
        <position position="41"/>
    </location>
</feature>
<keyword evidence="2" id="KW-0521">NADP</keyword>
<sequence length="270" mass="30093">MGNDIPHVGFGVYRIPASRTAEAVRIALDAGYRHIDTAQVYGNEAEVGTAIRESGLPREDVFLTTKLNPQRHGYASTGQELDESLRRLQTSYVDLFLLHWPSPGRDRYLESWRACADLLAEGKVRAIGVSNLTVVDLAWLAERSDTVPDVNQVELHPGLQQAELRRYHDAHGIVTEAWGPLAEGESLTDPTLRALARKYETTPAQLILRWHVQLGNIPLPKSVKPARIRENIAVFDFRIDAEDMARIAALDGDPHGARSRTRGAGLPRWQ</sequence>
<dbReference type="FunFam" id="3.20.20.100:FF:000015">
    <property type="entry name" value="Oxidoreductase, aldo/keto reductase family"/>
    <property type="match status" value="1"/>
</dbReference>
<evidence type="ECO:0000256" key="1">
    <source>
        <dbReference type="ARBA" id="ARBA00007905"/>
    </source>
</evidence>
<dbReference type="GO" id="GO:0016616">
    <property type="term" value="F:oxidoreductase activity, acting on the CH-OH group of donors, NAD or NADP as acceptor"/>
    <property type="evidence" value="ECO:0007669"/>
    <property type="project" value="UniProtKB-ARBA"/>
</dbReference>
<dbReference type="InterPro" id="IPR036812">
    <property type="entry name" value="NAD(P)_OxRdtase_dom_sf"/>
</dbReference>
<proteinExistence type="inferred from homology"/>
<comment type="similarity">
    <text evidence="1">Belongs to the aldo/keto reductase family.</text>
</comment>
<evidence type="ECO:0000313" key="9">
    <source>
        <dbReference type="Proteomes" id="UP001240236"/>
    </source>
</evidence>